<name>A0A4V2SDB9_9GAMM</name>
<feature type="chain" id="PRO_5021058519" description="LPS-assembly protein LptD" evidence="4">
    <location>
        <begin position="41"/>
        <end position="778"/>
    </location>
</feature>
<evidence type="ECO:0000256" key="2">
    <source>
        <dbReference type="ARBA" id="ARBA00023136"/>
    </source>
</evidence>
<evidence type="ECO:0000259" key="6">
    <source>
        <dbReference type="Pfam" id="PF03968"/>
    </source>
</evidence>
<dbReference type="Proteomes" id="UP000295765">
    <property type="component" value="Unassembled WGS sequence"/>
</dbReference>
<feature type="signal peptide" evidence="4">
    <location>
        <begin position="1"/>
        <end position="40"/>
    </location>
</feature>
<evidence type="ECO:0000259" key="7">
    <source>
        <dbReference type="Pfam" id="PF04453"/>
    </source>
</evidence>
<dbReference type="EMBL" id="SLWY01000004">
    <property type="protein sequence ID" value="TCO82793.1"/>
    <property type="molecule type" value="Genomic_DNA"/>
</dbReference>
<comment type="similarity">
    <text evidence="4">Belongs to the LptD family.</text>
</comment>
<dbReference type="GO" id="GO:1990351">
    <property type="term" value="C:transporter complex"/>
    <property type="evidence" value="ECO:0007669"/>
    <property type="project" value="TreeGrafter"/>
</dbReference>
<keyword evidence="3 4" id="KW-0998">Cell outer membrane</keyword>
<dbReference type="Pfam" id="PF19838">
    <property type="entry name" value="LptD_2"/>
    <property type="match status" value="1"/>
</dbReference>
<dbReference type="PANTHER" id="PTHR30189:SF1">
    <property type="entry name" value="LPS-ASSEMBLY PROTEIN LPTD"/>
    <property type="match status" value="1"/>
</dbReference>
<feature type="region of interest" description="Disordered" evidence="5">
    <location>
        <begin position="68"/>
        <end position="93"/>
    </location>
</feature>
<organism evidence="9 10">
    <name type="scientific">Plasticicumulans lactativorans</name>
    <dbReference type="NCBI Taxonomy" id="1133106"/>
    <lineage>
        <taxon>Bacteria</taxon>
        <taxon>Pseudomonadati</taxon>
        <taxon>Pseudomonadota</taxon>
        <taxon>Gammaproteobacteria</taxon>
        <taxon>Candidatus Competibacteraceae</taxon>
        <taxon>Plasticicumulans</taxon>
    </lineage>
</organism>
<feature type="domain" description="LPS-assembly protein LptD central" evidence="8">
    <location>
        <begin position="218"/>
        <end position="295"/>
    </location>
</feature>
<evidence type="ECO:0000256" key="4">
    <source>
        <dbReference type="HAMAP-Rule" id="MF_01411"/>
    </source>
</evidence>
<dbReference type="GO" id="GO:0009279">
    <property type="term" value="C:cell outer membrane"/>
    <property type="evidence" value="ECO:0007669"/>
    <property type="project" value="UniProtKB-SubCell"/>
</dbReference>
<evidence type="ECO:0000256" key="1">
    <source>
        <dbReference type="ARBA" id="ARBA00022729"/>
    </source>
</evidence>
<dbReference type="GO" id="GO:0043165">
    <property type="term" value="P:Gram-negative-bacterium-type cell outer membrane assembly"/>
    <property type="evidence" value="ECO:0007669"/>
    <property type="project" value="UniProtKB-UniRule"/>
</dbReference>
<sequence precursor="true">MLRAIYAIVGPFFGQPAAFVTHRRVIITALCLGLAPAAYAHGASPGRGAGPEASELCETDELAALLRPDTGASDQGPVRYEADAAQSTPERASLSGNVEVNRGDQRLLAPRLELDRKTNIGYATEGAEGGTPQFAFRAKKAEIALDQNVGHYDDAEYFMGRSNAQGSAKKVVDDRDKAVTDLDQATYSTCKRGDELWQIRADTLKLDYNTGRGVAHDATVAIGGVPVLYSPYLSFPITDERQSGFLAPRLSSSSGNGFDLALPYYWNIAPNQDATLTPRVITDRGFQLGTEYRYLGTRGSGEFYGEYLPNDREAERDRGMVDLRARGAWFPGLSSSLIYDWVSDDDYFRDLGNQLDVVDTAYLQRTFDTTYAVPFGGVLLTRFQGYQTLDAPDLKRVPPYSRLPQMVYFGGWDHGLLRYDLRTEVVAFDHPTMVTGTRFDIEPAVSLPLEWSYAFVRPRVAYRQTQYQLDYPGNTGATNDTSPNRGAPILSLDSGLIFERPLGFGDSAFTQTLEPRLYYLRVPYRRQGDIPVFDTTLVNTSFNALFYDNRFVGTDRLGDANQLTTAVSTRIIGAADGRERMRLSLGQIQYFEDRRVALGADQLVDTGSSDLIAEGQVTLGRDWYLRIAAQWDPHNEEARRNAVDLRYRGERGAVFNIAYRYSNRGDPPAQGAPADTDQIDFTGVLPVNPRWRLFGRWNYSMLDEHVVDTFAGVEYSDCCWAVRMLGRQYRDYPQDEEAKNAFFLEFELKGLSSIGAGVDQFLNKSILGYTHPGSTSRY</sequence>
<reference evidence="9 10" key="1">
    <citation type="submission" date="2019-03" db="EMBL/GenBank/DDBJ databases">
        <title>Genomic Encyclopedia of Type Strains, Phase IV (KMG-IV): sequencing the most valuable type-strain genomes for metagenomic binning, comparative biology and taxonomic classification.</title>
        <authorList>
            <person name="Goeker M."/>
        </authorList>
    </citation>
    <scope>NUCLEOTIDE SEQUENCE [LARGE SCALE GENOMIC DNA]</scope>
    <source>
        <strain evidence="9 10">DSM 25287</strain>
    </source>
</reference>
<comment type="caution">
    <text evidence="9">The sequence shown here is derived from an EMBL/GenBank/DDBJ whole genome shotgun (WGS) entry which is preliminary data.</text>
</comment>
<comment type="caution">
    <text evidence="4">Lacks conserved residue(s) required for the propagation of feature annotation.</text>
</comment>
<comment type="subunit">
    <text evidence="4">Component of the lipopolysaccharide transport and assembly complex. Interacts with LptE and LptA.</text>
</comment>
<proteinExistence type="inferred from homology"/>
<dbReference type="Pfam" id="PF04453">
    <property type="entry name" value="LptD"/>
    <property type="match status" value="1"/>
</dbReference>
<dbReference type="PANTHER" id="PTHR30189">
    <property type="entry name" value="LPS-ASSEMBLY PROTEIN"/>
    <property type="match status" value="1"/>
</dbReference>
<dbReference type="InterPro" id="IPR020889">
    <property type="entry name" value="LipoPS_assembly_LptD"/>
</dbReference>
<dbReference type="InterPro" id="IPR005653">
    <property type="entry name" value="OstA-like_N"/>
</dbReference>
<evidence type="ECO:0000256" key="5">
    <source>
        <dbReference type="SAM" id="MobiDB-lite"/>
    </source>
</evidence>
<dbReference type="InterPro" id="IPR045659">
    <property type="entry name" value="LptD_2"/>
</dbReference>
<evidence type="ECO:0000256" key="3">
    <source>
        <dbReference type="ARBA" id="ARBA00023237"/>
    </source>
</evidence>
<dbReference type="HAMAP" id="MF_01411">
    <property type="entry name" value="LPS_assembly_LptD"/>
    <property type="match status" value="1"/>
</dbReference>
<dbReference type="GO" id="GO:0015920">
    <property type="term" value="P:lipopolysaccharide transport"/>
    <property type="evidence" value="ECO:0007669"/>
    <property type="project" value="InterPro"/>
</dbReference>
<dbReference type="InterPro" id="IPR007543">
    <property type="entry name" value="LptD_C"/>
</dbReference>
<evidence type="ECO:0000259" key="8">
    <source>
        <dbReference type="Pfam" id="PF19838"/>
    </source>
</evidence>
<protein>
    <recommendedName>
        <fullName evidence="4">LPS-assembly protein LptD</fullName>
    </recommendedName>
</protein>
<comment type="subcellular location">
    <subcellularLocation>
        <location evidence="4">Cell outer membrane</location>
    </subcellularLocation>
</comment>
<dbReference type="OrthoDB" id="9760225at2"/>
<evidence type="ECO:0000313" key="9">
    <source>
        <dbReference type="EMBL" id="TCO82793.1"/>
    </source>
</evidence>
<comment type="function">
    <text evidence="4">Together with LptE, is involved in the assembly of lipopolysaccharide (LPS) at the surface of the outer membrane.</text>
</comment>
<dbReference type="InterPro" id="IPR050218">
    <property type="entry name" value="LptD"/>
</dbReference>
<gene>
    <name evidence="4" type="primary">lptD</name>
    <name evidence="9" type="ORF">EV699_104185</name>
</gene>
<feature type="domain" description="Organic solvent tolerance-like N-terminal" evidence="6">
    <location>
        <begin position="90"/>
        <end position="211"/>
    </location>
</feature>
<keyword evidence="1 4" id="KW-0732">Signal</keyword>
<keyword evidence="2 4" id="KW-0472">Membrane</keyword>
<keyword evidence="10" id="KW-1185">Reference proteome</keyword>
<evidence type="ECO:0000313" key="10">
    <source>
        <dbReference type="Proteomes" id="UP000295765"/>
    </source>
</evidence>
<dbReference type="AlphaFoldDB" id="A0A4V2SDB9"/>
<feature type="domain" description="LptD C-terminal" evidence="7">
    <location>
        <begin position="316"/>
        <end position="691"/>
    </location>
</feature>
<accession>A0A4V2SDB9</accession>
<dbReference type="Pfam" id="PF03968">
    <property type="entry name" value="LptD_N"/>
    <property type="match status" value="1"/>
</dbReference>